<evidence type="ECO:0000256" key="1">
    <source>
        <dbReference type="SAM" id="Phobius"/>
    </source>
</evidence>
<evidence type="ECO:0000313" key="2">
    <source>
        <dbReference type="EMBL" id="VEN35075.1"/>
    </source>
</evidence>
<gene>
    <name evidence="2" type="ORF">CALMAC_LOCUS1080</name>
</gene>
<keyword evidence="1" id="KW-0472">Membrane</keyword>
<dbReference type="EMBL" id="CAACVG010001216">
    <property type="protein sequence ID" value="VEN35075.1"/>
    <property type="molecule type" value="Genomic_DNA"/>
</dbReference>
<evidence type="ECO:0000313" key="3">
    <source>
        <dbReference type="Proteomes" id="UP000410492"/>
    </source>
</evidence>
<organism evidence="2 3">
    <name type="scientific">Callosobruchus maculatus</name>
    <name type="common">Southern cowpea weevil</name>
    <name type="synonym">Pulse bruchid</name>
    <dbReference type="NCBI Taxonomy" id="64391"/>
    <lineage>
        <taxon>Eukaryota</taxon>
        <taxon>Metazoa</taxon>
        <taxon>Ecdysozoa</taxon>
        <taxon>Arthropoda</taxon>
        <taxon>Hexapoda</taxon>
        <taxon>Insecta</taxon>
        <taxon>Pterygota</taxon>
        <taxon>Neoptera</taxon>
        <taxon>Endopterygota</taxon>
        <taxon>Coleoptera</taxon>
        <taxon>Polyphaga</taxon>
        <taxon>Cucujiformia</taxon>
        <taxon>Chrysomeloidea</taxon>
        <taxon>Chrysomelidae</taxon>
        <taxon>Bruchinae</taxon>
        <taxon>Bruchini</taxon>
        <taxon>Callosobruchus</taxon>
    </lineage>
</organism>
<keyword evidence="1" id="KW-1133">Transmembrane helix</keyword>
<sequence length="96" mass="11382">MGVLESMGVPEPQWILERTEGGRLFWRRDTEEKRRVKFRCDVDVKEFHRAAYELEECDWSSQLTYGYQFLNISLTCAFCIAITVVLPWYILLGKRS</sequence>
<keyword evidence="1" id="KW-0812">Transmembrane</keyword>
<dbReference type="OrthoDB" id="8197637at2759"/>
<accession>A0A653BJA2</accession>
<reference evidence="2 3" key="1">
    <citation type="submission" date="2019-01" db="EMBL/GenBank/DDBJ databases">
        <authorList>
            <person name="Sayadi A."/>
        </authorList>
    </citation>
    <scope>NUCLEOTIDE SEQUENCE [LARGE SCALE GENOMIC DNA]</scope>
</reference>
<dbReference type="AlphaFoldDB" id="A0A653BJA2"/>
<name>A0A653BJA2_CALMS</name>
<dbReference type="Proteomes" id="UP000410492">
    <property type="component" value="Unassembled WGS sequence"/>
</dbReference>
<protein>
    <submittedName>
        <fullName evidence="2">Uncharacterized protein</fullName>
    </submittedName>
</protein>
<proteinExistence type="predicted"/>
<keyword evidence="3" id="KW-1185">Reference proteome</keyword>
<feature type="transmembrane region" description="Helical" evidence="1">
    <location>
        <begin position="69"/>
        <end position="92"/>
    </location>
</feature>